<dbReference type="Pfam" id="PF00530">
    <property type="entry name" value="SRCR"/>
    <property type="match status" value="1"/>
</dbReference>
<dbReference type="PROSITE" id="PS50287">
    <property type="entry name" value="SRCR_2"/>
    <property type="match status" value="1"/>
</dbReference>
<evidence type="ECO:0000313" key="10">
    <source>
        <dbReference type="Proteomes" id="UP001165085"/>
    </source>
</evidence>
<evidence type="ECO:0000256" key="2">
    <source>
        <dbReference type="ARBA" id="ARBA00022737"/>
    </source>
</evidence>
<dbReference type="GO" id="GO:0016020">
    <property type="term" value="C:membrane"/>
    <property type="evidence" value="ECO:0007669"/>
    <property type="project" value="InterPro"/>
</dbReference>
<protein>
    <recommendedName>
        <fullName evidence="8">SRCR domain-containing protein</fullName>
    </recommendedName>
</protein>
<keyword evidence="2" id="KW-0677">Repeat</keyword>
<dbReference type="Gene3D" id="2.10.50.10">
    <property type="entry name" value="Tumor Necrosis Factor Receptor, subunit A, domain 2"/>
    <property type="match status" value="2"/>
</dbReference>
<dbReference type="SMART" id="SM01411">
    <property type="entry name" value="Ephrin_rec_like"/>
    <property type="match status" value="3"/>
</dbReference>
<keyword evidence="6" id="KW-1133">Transmembrane helix</keyword>
<dbReference type="PANTHER" id="PTHR19331">
    <property type="entry name" value="SCAVENGER RECEPTOR DOMAIN-CONTAINING"/>
    <property type="match status" value="1"/>
</dbReference>
<keyword evidence="3" id="KW-1015">Disulfide bond</keyword>
<dbReference type="SUPFAM" id="SSF56487">
    <property type="entry name" value="SRCR-like"/>
    <property type="match status" value="1"/>
</dbReference>
<feature type="transmembrane region" description="Helical" evidence="6">
    <location>
        <begin position="450"/>
        <end position="472"/>
    </location>
</feature>
<reference evidence="10" key="1">
    <citation type="journal article" date="2023" name="Commun. Biol.">
        <title>Genome analysis of Parmales, the sister group of diatoms, reveals the evolutionary specialization of diatoms from phago-mixotrophs to photoautotrophs.</title>
        <authorList>
            <person name="Ban H."/>
            <person name="Sato S."/>
            <person name="Yoshikawa S."/>
            <person name="Yamada K."/>
            <person name="Nakamura Y."/>
            <person name="Ichinomiya M."/>
            <person name="Sato N."/>
            <person name="Blanc-Mathieu R."/>
            <person name="Endo H."/>
            <person name="Kuwata A."/>
            <person name="Ogata H."/>
        </authorList>
    </citation>
    <scope>NUCLEOTIDE SEQUENCE [LARGE SCALE GENOMIC DNA]</scope>
    <source>
        <strain evidence="10">NIES 3701</strain>
    </source>
</reference>
<evidence type="ECO:0000256" key="5">
    <source>
        <dbReference type="SAM" id="MobiDB-lite"/>
    </source>
</evidence>
<feature type="chain" id="PRO_5040973722" description="SRCR domain-containing protein" evidence="7">
    <location>
        <begin position="18"/>
        <end position="497"/>
    </location>
</feature>
<dbReference type="PANTHER" id="PTHR19331:SF465">
    <property type="entry name" value="EGG PEPTIDE SPERACT RECEPTOR"/>
    <property type="match status" value="1"/>
</dbReference>
<comment type="caution">
    <text evidence="9">The sequence shown here is derived from an EMBL/GenBank/DDBJ whole genome shotgun (WGS) entry which is preliminary data.</text>
</comment>
<keyword evidence="6" id="KW-0472">Membrane</keyword>
<feature type="region of interest" description="Disordered" evidence="5">
    <location>
        <begin position="408"/>
        <end position="428"/>
    </location>
</feature>
<feature type="signal peptide" evidence="7">
    <location>
        <begin position="1"/>
        <end position="17"/>
    </location>
</feature>
<evidence type="ECO:0000313" key="9">
    <source>
        <dbReference type="EMBL" id="GMH60271.1"/>
    </source>
</evidence>
<dbReference type="AlphaFoldDB" id="A0A9W6ZXL3"/>
<keyword evidence="1 7" id="KW-0732">Signal</keyword>
<dbReference type="InterPro" id="IPR001190">
    <property type="entry name" value="SRCR"/>
</dbReference>
<feature type="compositionally biased region" description="Acidic residues" evidence="5">
    <location>
        <begin position="413"/>
        <end position="428"/>
    </location>
</feature>
<evidence type="ECO:0000256" key="1">
    <source>
        <dbReference type="ARBA" id="ARBA00022729"/>
    </source>
</evidence>
<gene>
    <name evidence="9" type="ORF">TrST_g4501</name>
</gene>
<organism evidence="9 10">
    <name type="scientific">Triparma strigata</name>
    <dbReference type="NCBI Taxonomy" id="1606541"/>
    <lineage>
        <taxon>Eukaryota</taxon>
        <taxon>Sar</taxon>
        <taxon>Stramenopiles</taxon>
        <taxon>Ochrophyta</taxon>
        <taxon>Bolidophyceae</taxon>
        <taxon>Parmales</taxon>
        <taxon>Triparmaceae</taxon>
        <taxon>Triparma</taxon>
    </lineage>
</organism>
<keyword evidence="6" id="KW-0812">Transmembrane</keyword>
<name>A0A9W6ZXL3_9STRA</name>
<feature type="domain" description="SRCR" evidence="8">
    <location>
        <begin position="230"/>
        <end position="345"/>
    </location>
</feature>
<evidence type="ECO:0000259" key="8">
    <source>
        <dbReference type="PROSITE" id="PS50287"/>
    </source>
</evidence>
<proteinExistence type="predicted"/>
<evidence type="ECO:0000256" key="3">
    <source>
        <dbReference type="ARBA" id="ARBA00023157"/>
    </source>
</evidence>
<dbReference type="Gene3D" id="3.10.250.10">
    <property type="entry name" value="SRCR-like domain"/>
    <property type="match status" value="1"/>
</dbReference>
<sequence length="497" mass="51371">MWAAAAFLLAACMGADARRLAETYTIVMRDSHGDGWHGGTLNVTDVHSGNVVASFTGPQESCKYNPPLDTCESIETVSLDCGNFEAAQHGSTYHEECSWEIRDAAGLIMASASGTSAASFANNLCASCGLGHGSIYVSGPDCEVCPAGKYSDVDGAGSCKICEAGKYGSTPSAVACVACEAGKASSTAGASACTACSGELTSNDDRTLCGCGLGSGNSFPSGQLQDASSVRIRDTSNNSPTFDSEGVVSGRIEVKPSGETAWGTIDGNSNWDSRDALVACREIGNELGYATVSGTPLGRDDTADGSGEIWWESVQCLGSEGTLESCSKWTTSSTSHHNDIGITCKYIQADECEACPAGKFSDTIDTSSCTNCEAGHYSSTRSATSADTCLACEEGKAAIAGSSNCIASSDGGGGEEEEEGGEVDDGSFNEAEEIDRGGAYWKFINATNPVIIAAVSSTAGLVLALYVCYLNYCGRRREPRLLDDVAVHEVELGGREV</sequence>
<keyword evidence="4" id="KW-0325">Glycoprotein</keyword>
<evidence type="ECO:0000256" key="6">
    <source>
        <dbReference type="SAM" id="Phobius"/>
    </source>
</evidence>
<dbReference type="EMBL" id="BRXY01000064">
    <property type="protein sequence ID" value="GMH60271.1"/>
    <property type="molecule type" value="Genomic_DNA"/>
</dbReference>
<evidence type="ECO:0000256" key="4">
    <source>
        <dbReference type="ARBA" id="ARBA00023180"/>
    </source>
</evidence>
<dbReference type="SMART" id="SM00202">
    <property type="entry name" value="SR"/>
    <property type="match status" value="1"/>
</dbReference>
<dbReference type="OrthoDB" id="536948at2759"/>
<dbReference type="InterPro" id="IPR036772">
    <property type="entry name" value="SRCR-like_dom_sf"/>
</dbReference>
<evidence type="ECO:0000256" key="7">
    <source>
        <dbReference type="SAM" id="SignalP"/>
    </source>
</evidence>
<accession>A0A9W6ZXL3</accession>
<dbReference type="Proteomes" id="UP001165085">
    <property type="component" value="Unassembled WGS sequence"/>
</dbReference>
<keyword evidence="10" id="KW-1185">Reference proteome</keyword>